<protein>
    <submittedName>
        <fullName evidence="2">Uncharacterized protein</fullName>
    </submittedName>
</protein>
<feature type="transmembrane region" description="Helical" evidence="1">
    <location>
        <begin position="140"/>
        <end position="162"/>
    </location>
</feature>
<keyword evidence="1" id="KW-0472">Membrane</keyword>
<comment type="caution">
    <text evidence="2">The sequence shown here is derived from an EMBL/GenBank/DDBJ whole genome shotgun (WGS) entry which is preliminary data.</text>
</comment>
<feature type="transmembrane region" description="Helical" evidence="1">
    <location>
        <begin position="168"/>
        <end position="189"/>
    </location>
</feature>
<keyword evidence="1" id="KW-0812">Transmembrane</keyword>
<accession>A0A6N8JMD4</accession>
<feature type="transmembrane region" description="Helical" evidence="1">
    <location>
        <begin position="106"/>
        <end position="128"/>
    </location>
</feature>
<dbReference type="AlphaFoldDB" id="A0A6N8JMD4"/>
<dbReference type="EMBL" id="WSRR01000013">
    <property type="protein sequence ID" value="MVX61075.1"/>
    <property type="molecule type" value="Genomic_DNA"/>
</dbReference>
<sequence length="234" mass="25853">MDNAITSLGLFPLELMQPLSTNTNFVALLPTLPFSSDSSVGLLNLVLGILVSATTLLSAYTSKMKDSKKWEVFWRIYLCSFLLGAVSFFLLQIASSKTLDLLLSKSALWLGLAVISFYFLTLSTSYSLAKIAAPQTRRTALLYCVLFGFAGFILAYFCILPVSISSNIATVAASLSVYLSICLALALLVRRLLLKKFGNQPSSTRSKTPSHVLHVAFSCFFDMHYLRPWTLYIK</sequence>
<evidence type="ECO:0000256" key="1">
    <source>
        <dbReference type="SAM" id="Phobius"/>
    </source>
</evidence>
<proteinExistence type="predicted"/>
<evidence type="ECO:0000313" key="2">
    <source>
        <dbReference type="EMBL" id="MVX61075.1"/>
    </source>
</evidence>
<dbReference type="Proteomes" id="UP000463388">
    <property type="component" value="Unassembled WGS sequence"/>
</dbReference>
<keyword evidence="1" id="KW-1133">Transmembrane helix</keyword>
<keyword evidence="3" id="KW-1185">Reference proteome</keyword>
<feature type="transmembrane region" description="Helical" evidence="1">
    <location>
        <begin position="72"/>
        <end position="94"/>
    </location>
</feature>
<gene>
    <name evidence="2" type="ORF">GKZ27_06370</name>
</gene>
<evidence type="ECO:0000313" key="3">
    <source>
        <dbReference type="Proteomes" id="UP000463388"/>
    </source>
</evidence>
<dbReference type="RefSeq" id="WP_160346014.1">
    <property type="nucleotide sequence ID" value="NZ_WSRR01000013.1"/>
</dbReference>
<feature type="transmembrane region" description="Helical" evidence="1">
    <location>
        <begin position="40"/>
        <end position="60"/>
    </location>
</feature>
<reference evidence="2 3" key="1">
    <citation type="submission" date="2019-12" db="EMBL/GenBank/DDBJ databases">
        <title>Microbes associate with the intestines of laboratory mice.</title>
        <authorList>
            <person name="Navarre W."/>
            <person name="Wong E."/>
        </authorList>
    </citation>
    <scope>NUCLEOTIDE SEQUENCE [LARGE SCALE GENOMIC DNA]</scope>
    <source>
        <strain evidence="2 3">NM66_B29</strain>
    </source>
</reference>
<organism evidence="2 3">
    <name type="scientific">Adlercreutzia mucosicola</name>
    <dbReference type="NCBI Taxonomy" id="580026"/>
    <lineage>
        <taxon>Bacteria</taxon>
        <taxon>Bacillati</taxon>
        <taxon>Actinomycetota</taxon>
        <taxon>Coriobacteriia</taxon>
        <taxon>Eggerthellales</taxon>
        <taxon>Eggerthellaceae</taxon>
        <taxon>Adlercreutzia</taxon>
    </lineage>
</organism>
<name>A0A6N8JMD4_9ACTN</name>